<protein>
    <recommendedName>
        <fullName evidence="3">Carboxylesterase type B domain-containing protein</fullName>
    </recommendedName>
</protein>
<dbReference type="OMA" id="PNGHNGM"/>
<keyword evidence="2" id="KW-0378">Hydrolase</keyword>
<evidence type="ECO:0000259" key="3">
    <source>
        <dbReference type="Pfam" id="PF00135"/>
    </source>
</evidence>
<dbReference type="OrthoDB" id="408631at2759"/>
<feature type="domain" description="Carboxylesterase type B" evidence="3">
    <location>
        <begin position="1"/>
        <end position="239"/>
    </location>
</feature>
<dbReference type="GO" id="GO:0052689">
    <property type="term" value="F:carboxylic ester hydrolase activity"/>
    <property type="evidence" value="ECO:0007669"/>
    <property type="project" value="TreeGrafter"/>
</dbReference>
<sequence length="240" mass="26647">MESGNAVGPPYNGTKWHQPMYDRVVQRAGCTNVTNTHQCLRDLPYETVYNTAYDGLAWFATIDDIFISQYPQISYTEGKFAKVPVLLGTNTDEGTSFGTTGTDTDEESSKRWVLTRAQATNILSHYPSNPVLGCPYGWGNITWPALGLQYKRYESIAGDLAMVAPRRMLAHSMAAFQNVYSYRRDVAALNTTTTIAVQHFAEVPFVFANPVQNITALGPDPARLELGQLAARMWTSFVTD</sequence>
<reference evidence="5" key="1">
    <citation type="journal article" date="2017" name="Nat. Microbiol.">
        <title>Global analysis of biosynthetic gene clusters reveals vast potential of secondary metabolite production in Penicillium species.</title>
        <authorList>
            <person name="Nielsen J.C."/>
            <person name="Grijseels S."/>
            <person name="Prigent S."/>
            <person name="Ji B."/>
            <person name="Dainat J."/>
            <person name="Nielsen K.F."/>
            <person name="Frisvad J.C."/>
            <person name="Workman M."/>
            <person name="Nielsen J."/>
        </authorList>
    </citation>
    <scope>NUCLEOTIDE SEQUENCE [LARGE SCALE GENOMIC DNA]</scope>
    <source>
        <strain evidence="5">IBT 11843</strain>
    </source>
</reference>
<proteinExistence type="inferred from homology"/>
<dbReference type="SUPFAM" id="SSF53474">
    <property type="entry name" value="alpha/beta-Hydrolases"/>
    <property type="match status" value="1"/>
</dbReference>
<dbReference type="InterPro" id="IPR002018">
    <property type="entry name" value="CarbesteraseB"/>
</dbReference>
<dbReference type="STRING" id="69771.A0A1V6PB38"/>
<name>A0A1V6PB38_PENDC</name>
<gene>
    <name evidence="4" type="ORF">PENDEC_c014G02199</name>
</gene>
<dbReference type="PANTHER" id="PTHR43918">
    <property type="entry name" value="ACETYLCHOLINESTERASE"/>
    <property type="match status" value="1"/>
</dbReference>
<dbReference type="GO" id="GO:0017000">
    <property type="term" value="P:antibiotic biosynthetic process"/>
    <property type="evidence" value="ECO:0007669"/>
    <property type="project" value="UniProtKB-ARBA"/>
</dbReference>
<dbReference type="AlphaFoldDB" id="A0A1V6PB38"/>
<evidence type="ECO:0000256" key="2">
    <source>
        <dbReference type="ARBA" id="ARBA00022801"/>
    </source>
</evidence>
<comment type="caution">
    <text evidence="4">The sequence shown here is derived from an EMBL/GenBank/DDBJ whole genome shotgun (WGS) entry which is preliminary data.</text>
</comment>
<evidence type="ECO:0000313" key="4">
    <source>
        <dbReference type="EMBL" id="OQD73746.1"/>
    </source>
</evidence>
<dbReference type="GO" id="GO:0072330">
    <property type="term" value="P:monocarboxylic acid biosynthetic process"/>
    <property type="evidence" value="ECO:0007669"/>
    <property type="project" value="UniProtKB-ARBA"/>
</dbReference>
<dbReference type="Gene3D" id="3.40.50.1820">
    <property type="entry name" value="alpha/beta hydrolase"/>
    <property type="match status" value="1"/>
</dbReference>
<dbReference type="Proteomes" id="UP000191522">
    <property type="component" value="Unassembled WGS sequence"/>
</dbReference>
<organism evidence="4 5">
    <name type="scientific">Penicillium decumbens</name>
    <dbReference type="NCBI Taxonomy" id="69771"/>
    <lineage>
        <taxon>Eukaryota</taxon>
        <taxon>Fungi</taxon>
        <taxon>Dikarya</taxon>
        <taxon>Ascomycota</taxon>
        <taxon>Pezizomycotina</taxon>
        <taxon>Eurotiomycetes</taxon>
        <taxon>Eurotiomycetidae</taxon>
        <taxon>Eurotiales</taxon>
        <taxon>Aspergillaceae</taxon>
        <taxon>Penicillium</taxon>
    </lineage>
</organism>
<keyword evidence="5" id="KW-1185">Reference proteome</keyword>
<dbReference type="PANTHER" id="PTHR43918:SF4">
    <property type="entry name" value="CARBOXYLIC ESTER HYDROLASE"/>
    <property type="match status" value="1"/>
</dbReference>
<evidence type="ECO:0000256" key="1">
    <source>
        <dbReference type="ARBA" id="ARBA00005964"/>
    </source>
</evidence>
<evidence type="ECO:0000313" key="5">
    <source>
        <dbReference type="Proteomes" id="UP000191522"/>
    </source>
</evidence>
<dbReference type="EMBL" id="MDYL01000014">
    <property type="protein sequence ID" value="OQD73746.1"/>
    <property type="molecule type" value="Genomic_DNA"/>
</dbReference>
<dbReference type="InterPro" id="IPR029058">
    <property type="entry name" value="AB_hydrolase_fold"/>
</dbReference>
<accession>A0A1V6PB38</accession>
<comment type="similarity">
    <text evidence="1">Belongs to the type-B carboxylesterase/lipase family.</text>
</comment>
<dbReference type="Pfam" id="PF00135">
    <property type="entry name" value="COesterase"/>
    <property type="match status" value="1"/>
</dbReference>
<dbReference type="InterPro" id="IPR050654">
    <property type="entry name" value="AChE-related_enzymes"/>
</dbReference>